<keyword evidence="2" id="KW-1185">Reference proteome</keyword>
<accession>A0ACC0G0H8</accession>
<evidence type="ECO:0000313" key="2">
    <source>
        <dbReference type="Proteomes" id="UP001060215"/>
    </source>
</evidence>
<proteinExistence type="predicted"/>
<reference evidence="1 2" key="1">
    <citation type="journal article" date="2022" name="Plant J.">
        <title>Chromosome-level genome of Camellia lanceoleosa provides a valuable resource for understanding genome evolution and self-incompatibility.</title>
        <authorList>
            <person name="Gong W."/>
            <person name="Xiao S."/>
            <person name="Wang L."/>
            <person name="Liao Z."/>
            <person name="Chang Y."/>
            <person name="Mo W."/>
            <person name="Hu G."/>
            <person name="Li W."/>
            <person name="Zhao G."/>
            <person name="Zhu H."/>
            <person name="Hu X."/>
            <person name="Ji K."/>
            <person name="Xiang X."/>
            <person name="Song Q."/>
            <person name="Yuan D."/>
            <person name="Jin S."/>
            <person name="Zhang L."/>
        </authorList>
    </citation>
    <scope>NUCLEOTIDE SEQUENCE [LARGE SCALE GENOMIC DNA]</scope>
    <source>
        <strain evidence="1">SQ_2022a</strain>
    </source>
</reference>
<sequence length="154" mass="18027">MELVLRTLFPTSTHTRDPIDEMGIDFPEKIYEKVSESEKGSSPMSRITGHNRRASRMVRKTETRREGLSQNVLKNLAPYGYPPRRSRWWFQYGSATGKPSWESFRWRWCWGGLSKCSHFSICCERWRFVVFGMLKNLSLVVNLETADLMIDISV</sequence>
<dbReference type="EMBL" id="CM045769">
    <property type="protein sequence ID" value="KAI7993850.1"/>
    <property type="molecule type" value="Genomic_DNA"/>
</dbReference>
<comment type="caution">
    <text evidence="1">The sequence shown here is derived from an EMBL/GenBank/DDBJ whole genome shotgun (WGS) entry which is preliminary data.</text>
</comment>
<protein>
    <submittedName>
        <fullName evidence="1">Uncharacterized protein</fullName>
    </submittedName>
</protein>
<dbReference type="Proteomes" id="UP001060215">
    <property type="component" value="Chromosome 12"/>
</dbReference>
<name>A0ACC0G0H8_9ERIC</name>
<organism evidence="1 2">
    <name type="scientific">Camellia lanceoleosa</name>
    <dbReference type="NCBI Taxonomy" id="1840588"/>
    <lineage>
        <taxon>Eukaryota</taxon>
        <taxon>Viridiplantae</taxon>
        <taxon>Streptophyta</taxon>
        <taxon>Embryophyta</taxon>
        <taxon>Tracheophyta</taxon>
        <taxon>Spermatophyta</taxon>
        <taxon>Magnoliopsida</taxon>
        <taxon>eudicotyledons</taxon>
        <taxon>Gunneridae</taxon>
        <taxon>Pentapetalae</taxon>
        <taxon>asterids</taxon>
        <taxon>Ericales</taxon>
        <taxon>Theaceae</taxon>
        <taxon>Camellia</taxon>
    </lineage>
</organism>
<evidence type="ECO:0000313" key="1">
    <source>
        <dbReference type="EMBL" id="KAI7993850.1"/>
    </source>
</evidence>
<gene>
    <name evidence="1" type="ORF">LOK49_LG11G00296</name>
</gene>